<accession>A0A1I8FAL4</accession>
<proteinExistence type="predicted"/>
<protein>
    <submittedName>
        <fullName evidence="3">Uncharacterized protein</fullName>
    </submittedName>
</protein>
<dbReference type="WBParaSite" id="maker-unitig_25512-snap-gene-0.2-mRNA-1">
    <property type="protein sequence ID" value="maker-unitig_25512-snap-gene-0.2-mRNA-1"/>
    <property type="gene ID" value="maker-unitig_25512-snap-gene-0.2"/>
</dbReference>
<evidence type="ECO:0000256" key="1">
    <source>
        <dbReference type="SAM" id="MobiDB-lite"/>
    </source>
</evidence>
<name>A0A1I8FAL4_9PLAT</name>
<feature type="region of interest" description="Disordered" evidence="1">
    <location>
        <begin position="1"/>
        <end position="70"/>
    </location>
</feature>
<organism evidence="2 3">
    <name type="scientific">Macrostomum lignano</name>
    <dbReference type="NCBI Taxonomy" id="282301"/>
    <lineage>
        <taxon>Eukaryota</taxon>
        <taxon>Metazoa</taxon>
        <taxon>Spiralia</taxon>
        <taxon>Lophotrochozoa</taxon>
        <taxon>Platyhelminthes</taxon>
        <taxon>Rhabditophora</taxon>
        <taxon>Macrostomorpha</taxon>
        <taxon>Macrostomida</taxon>
        <taxon>Macrostomidae</taxon>
        <taxon>Macrostomum</taxon>
    </lineage>
</organism>
<sequence>MSQQQQQTQACSSSRQAPPVEPEQCLILRPAQPAADKLRGGHRVGAQLQDPAKPGGPAGSAQLHSNLRRRDPARRRWLTCPGIVEGLKTADSRTSYRRFNDPRVVAAADRLSASATVTATAEERMHQWDHGLTPPLRNVAAGGVVGCCAFAVWTCGAEKEVKTAAEKTIWKRQMSKCSLEEEASKTGLASSQQQQQFAAFGAARRLIAKLWDDGSNTI</sequence>
<dbReference type="Proteomes" id="UP000095280">
    <property type="component" value="Unplaced"/>
</dbReference>
<dbReference type="AlphaFoldDB" id="A0A1I8FAL4"/>
<evidence type="ECO:0000313" key="3">
    <source>
        <dbReference type="WBParaSite" id="maker-unitig_25512-snap-gene-0.2-mRNA-1"/>
    </source>
</evidence>
<evidence type="ECO:0000313" key="2">
    <source>
        <dbReference type="Proteomes" id="UP000095280"/>
    </source>
</evidence>
<reference evidence="3" key="1">
    <citation type="submission" date="2016-11" db="UniProtKB">
        <authorList>
            <consortium name="WormBaseParasite"/>
        </authorList>
    </citation>
    <scope>IDENTIFICATION</scope>
</reference>
<keyword evidence="2" id="KW-1185">Reference proteome</keyword>
<feature type="compositionally biased region" description="Low complexity" evidence="1">
    <location>
        <begin position="1"/>
        <end position="16"/>
    </location>
</feature>